<dbReference type="EMBL" id="JABSTQ010009002">
    <property type="protein sequence ID" value="KAG0433837.1"/>
    <property type="molecule type" value="Genomic_DNA"/>
</dbReference>
<evidence type="ECO:0000313" key="1">
    <source>
        <dbReference type="EMBL" id="KAG0433837.1"/>
    </source>
</evidence>
<sequence>DLLCSVLRDPGKPDSDSRRLREFFGIVDRCTEFIWQQSLTRLRGSIPKKRPVVTCNVRT</sequence>
<name>A0AC60QJT2_IXOPE</name>
<feature type="non-terminal residue" evidence="1">
    <location>
        <position position="1"/>
    </location>
</feature>
<reference evidence="1 2" key="1">
    <citation type="journal article" date="2020" name="Cell">
        <title>Large-Scale Comparative Analyses of Tick Genomes Elucidate Their Genetic Diversity and Vector Capacities.</title>
        <authorList>
            <consortium name="Tick Genome and Microbiome Consortium (TIGMIC)"/>
            <person name="Jia N."/>
            <person name="Wang J."/>
            <person name="Shi W."/>
            <person name="Du L."/>
            <person name="Sun Y."/>
            <person name="Zhan W."/>
            <person name="Jiang J.F."/>
            <person name="Wang Q."/>
            <person name="Zhang B."/>
            <person name="Ji P."/>
            <person name="Bell-Sakyi L."/>
            <person name="Cui X.M."/>
            <person name="Yuan T.T."/>
            <person name="Jiang B.G."/>
            <person name="Yang W.F."/>
            <person name="Lam T.T."/>
            <person name="Chang Q.C."/>
            <person name="Ding S.J."/>
            <person name="Wang X.J."/>
            <person name="Zhu J.G."/>
            <person name="Ruan X.D."/>
            <person name="Zhao L."/>
            <person name="Wei J.T."/>
            <person name="Ye R.Z."/>
            <person name="Que T.C."/>
            <person name="Du C.H."/>
            <person name="Zhou Y.H."/>
            <person name="Cheng J.X."/>
            <person name="Dai P.F."/>
            <person name="Guo W.B."/>
            <person name="Han X.H."/>
            <person name="Huang E.J."/>
            <person name="Li L.F."/>
            <person name="Wei W."/>
            <person name="Gao Y.C."/>
            <person name="Liu J.Z."/>
            <person name="Shao H.Z."/>
            <person name="Wang X."/>
            <person name="Wang C.C."/>
            <person name="Yang T.C."/>
            <person name="Huo Q.B."/>
            <person name="Li W."/>
            <person name="Chen H.Y."/>
            <person name="Chen S.E."/>
            <person name="Zhou L.G."/>
            <person name="Ni X.B."/>
            <person name="Tian J.H."/>
            <person name="Sheng Y."/>
            <person name="Liu T."/>
            <person name="Pan Y.S."/>
            <person name="Xia L.Y."/>
            <person name="Li J."/>
            <person name="Zhao F."/>
            <person name="Cao W.C."/>
        </authorList>
    </citation>
    <scope>NUCLEOTIDE SEQUENCE [LARGE SCALE GENOMIC DNA]</scope>
    <source>
        <strain evidence="1">Iper-2018</strain>
    </source>
</reference>
<comment type="caution">
    <text evidence="1">The sequence shown here is derived from an EMBL/GenBank/DDBJ whole genome shotgun (WGS) entry which is preliminary data.</text>
</comment>
<protein>
    <submittedName>
        <fullName evidence="1">Uncharacterized protein</fullName>
    </submittedName>
</protein>
<dbReference type="Proteomes" id="UP000805193">
    <property type="component" value="Unassembled WGS sequence"/>
</dbReference>
<accession>A0AC60QJT2</accession>
<keyword evidence="2" id="KW-1185">Reference proteome</keyword>
<proteinExistence type="predicted"/>
<organism evidence="1 2">
    <name type="scientific">Ixodes persulcatus</name>
    <name type="common">Taiga tick</name>
    <dbReference type="NCBI Taxonomy" id="34615"/>
    <lineage>
        <taxon>Eukaryota</taxon>
        <taxon>Metazoa</taxon>
        <taxon>Ecdysozoa</taxon>
        <taxon>Arthropoda</taxon>
        <taxon>Chelicerata</taxon>
        <taxon>Arachnida</taxon>
        <taxon>Acari</taxon>
        <taxon>Parasitiformes</taxon>
        <taxon>Ixodida</taxon>
        <taxon>Ixodoidea</taxon>
        <taxon>Ixodidae</taxon>
        <taxon>Ixodinae</taxon>
        <taxon>Ixodes</taxon>
    </lineage>
</organism>
<feature type="non-terminal residue" evidence="1">
    <location>
        <position position="59"/>
    </location>
</feature>
<gene>
    <name evidence="1" type="ORF">HPB47_019546</name>
</gene>
<evidence type="ECO:0000313" key="2">
    <source>
        <dbReference type="Proteomes" id="UP000805193"/>
    </source>
</evidence>